<proteinExistence type="predicted"/>
<dbReference type="Proteomes" id="UP001056120">
    <property type="component" value="Linkage Group LG22"/>
</dbReference>
<evidence type="ECO:0000313" key="1">
    <source>
        <dbReference type="EMBL" id="KAI3725727.1"/>
    </source>
</evidence>
<sequence length="310" mass="34147">MMDPENQQLTTTATSSFLNTCFNGLNALSGIGIITVPYALAAGGWLSLLLLFTIAVSTFYTGLLIKRCMDTDPTLRSYPDIGYRAFGKTGRIIVLILINMELYLVATGFLIMEGDNLSNLFPQMDLYIFGIHVSSKKSFVIIVAAIILPTTWLNDMRILSYLSASGVLASLIVLGAILWVGMFDGVGFEEKCRIINWNGMPSAISLYAFCYGAHPVFPTLYTSMRNKHQFSKVLLVTDYAKPSYRQKKLRSGNIHHPASIILPSTCYLKISGTYRVFGLELVLIGFIVFIGILVAIMGTYTSLADIVGKL</sequence>
<evidence type="ECO:0000313" key="2">
    <source>
        <dbReference type="Proteomes" id="UP001056120"/>
    </source>
</evidence>
<dbReference type="EMBL" id="CM042039">
    <property type="protein sequence ID" value="KAI3725727.1"/>
    <property type="molecule type" value="Genomic_DNA"/>
</dbReference>
<gene>
    <name evidence="1" type="ORF">L1987_65519</name>
</gene>
<keyword evidence="2" id="KW-1185">Reference proteome</keyword>
<reference evidence="1 2" key="2">
    <citation type="journal article" date="2022" name="Mol. Ecol. Resour.">
        <title>The genomes of chicory, endive, great burdock and yacon provide insights into Asteraceae paleo-polyploidization history and plant inulin production.</title>
        <authorList>
            <person name="Fan W."/>
            <person name="Wang S."/>
            <person name="Wang H."/>
            <person name="Wang A."/>
            <person name="Jiang F."/>
            <person name="Liu H."/>
            <person name="Zhao H."/>
            <person name="Xu D."/>
            <person name="Zhang Y."/>
        </authorList>
    </citation>
    <scope>NUCLEOTIDE SEQUENCE [LARGE SCALE GENOMIC DNA]</scope>
    <source>
        <strain evidence="2">cv. Yunnan</strain>
        <tissue evidence="1">Leaves</tissue>
    </source>
</reference>
<organism evidence="1 2">
    <name type="scientific">Smallanthus sonchifolius</name>
    <dbReference type="NCBI Taxonomy" id="185202"/>
    <lineage>
        <taxon>Eukaryota</taxon>
        <taxon>Viridiplantae</taxon>
        <taxon>Streptophyta</taxon>
        <taxon>Embryophyta</taxon>
        <taxon>Tracheophyta</taxon>
        <taxon>Spermatophyta</taxon>
        <taxon>Magnoliopsida</taxon>
        <taxon>eudicotyledons</taxon>
        <taxon>Gunneridae</taxon>
        <taxon>Pentapetalae</taxon>
        <taxon>asterids</taxon>
        <taxon>campanulids</taxon>
        <taxon>Asterales</taxon>
        <taxon>Asteraceae</taxon>
        <taxon>Asteroideae</taxon>
        <taxon>Heliantheae alliance</taxon>
        <taxon>Millerieae</taxon>
        <taxon>Smallanthus</taxon>
    </lineage>
</organism>
<protein>
    <submittedName>
        <fullName evidence="1">Uncharacterized protein</fullName>
    </submittedName>
</protein>
<comment type="caution">
    <text evidence="1">The sequence shown here is derived from an EMBL/GenBank/DDBJ whole genome shotgun (WGS) entry which is preliminary data.</text>
</comment>
<reference evidence="2" key="1">
    <citation type="journal article" date="2022" name="Mol. Ecol. Resour.">
        <title>The genomes of chicory, endive, great burdock and yacon provide insights into Asteraceae palaeo-polyploidization history and plant inulin production.</title>
        <authorList>
            <person name="Fan W."/>
            <person name="Wang S."/>
            <person name="Wang H."/>
            <person name="Wang A."/>
            <person name="Jiang F."/>
            <person name="Liu H."/>
            <person name="Zhao H."/>
            <person name="Xu D."/>
            <person name="Zhang Y."/>
        </authorList>
    </citation>
    <scope>NUCLEOTIDE SEQUENCE [LARGE SCALE GENOMIC DNA]</scope>
    <source>
        <strain evidence="2">cv. Yunnan</strain>
    </source>
</reference>
<accession>A0ACB9BUS4</accession>
<name>A0ACB9BUS4_9ASTR</name>